<keyword evidence="2" id="KW-1185">Reference proteome</keyword>
<reference evidence="1 2" key="1">
    <citation type="journal article" date="2021" name="Nat. Plants">
        <title>The Taxus genome provides insights into paclitaxel biosynthesis.</title>
        <authorList>
            <person name="Xiong X."/>
            <person name="Gou J."/>
            <person name="Liao Q."/>
            <person name="Li Y."/>
            <person name="Zhou Q."/>
            <person name="Bi G."/>
            <person name="Li C."/>
            <person name="Du R."/>
            <person name="Wang X."/>
            <person name="Sun T."/>
            <person name="Guo L."/>
            <person name="Liang H."/>
            <person name="Lu P."/>
            <person name="Wu Y."/>
            <person name="Zhang Z."/>
            <person name="Ro D.K."/>
            <person name="Shang Y."/>
            <person name="Huang S."/>
            <person name="Yan J."/>
        </authorList>
    </citation>
    <scope>NUCLEOTIDE SEQUENCE [LARGE SCALE GENOMIC DNA]</scope>
    <source>
        <strain evidence="1">Ta-2019</strain>
    </source>
</reference>
<feature type="non-terminal residue" evidence="1">
    <location>
        <position position="1"/>
    </location>
</feature>
<dbReference type="AlphaFoldDB" id="A0AA38GJT5"/>
<comment type="caution">
    <text evidence="1">The sequence shown here is derived from an EMBL/GenBank/DDBJ whole genome shotgun (WGS) entry which is preliminary data.</text>
</comment>
<feature type="non-terminal residue" evidence="1">
    <location>
        <position position="78"/>
    </location>
</feature>
<protein>
    <submittedName>
        <fullName evidence="1">Uncharacterized protein</fullName>
    </submittedName>
</protein>
<evidence type="ECO:0000313" key="1">
    <source>
        <dbReference type="EMBL" id="KAH9324597.1"/>
    </source>
</evidence>
<name>A0AA38GJT5_TAXCH</name>
<dbReference type="EMBL" id="JAHRHJ020000002">
    <property type="protein sequence ID" value="KAH9324597.1"/>
    <property type="molecule type" value="Genomic_DNA"/>
</dbReference>
<dbReference type="Proteomes" id="UP000824469">
    <property type="component" value="Unassembled WGS sequence"/>
</dbReference>
<evidence type="ECO:0000313" key="2">
    <source>
        <dbReference type="Proteomes" id="UP000824469"/>
    </source>
</evidence>
<accession>A0AA38GJT5</accession>
<gene>
    <name evidence="1" type="ORF">KI387_004775</name>
</gene>
<sequence>LSVFSSAPLDSREIEKTAVQALGIMSCMYLRACRTFCCSRVSSSSEVRSIPFDDGRNPRSCSIFGARQEPNFRSQLSQ</sequence>
<organism evidence="1 2">
    <name type="scientific">Taxus chinensis</name>
    <name type="common">Chinese yew</name>
    <name type="synonym">Taxus wallichiana var. chinensis</name>
    <dbReference type="NCBI Taxonomy" id="29808"/>
    <lineage>
        <taxon>Eukaryota</taxon>
        <taxon>Viridiplantae</taxon>
        <taxon>Streptophyta</taxon>
        <taxon>Embryophyta</taxon>
        <taxon>Tracheophyta</taxon>
        <taxon>Spermatophyta</taxon>
        <taxon>Pinopsida</taxon>
        <taxon>Pinidae</taxon>
        <taxon>Conifers II</taxon>
        <taxon>Cupressales</taxon>
        <taxon>Taxaceae</taxon>
        <taxon>Taxus</taxon>
    </lineage>
</organism>
<proteinExistence type="predicted"/>